<dbReference type="SUPFAM" id="SSF69065">
    <property type="entry name" value="RNase III domain-like"/>
    <property type="match status" value="1"/>
</dbReference>
<dbReference type="InterPro" id="IPR000999">
    <property type="entry name" value="RNase_III_dom"/>
</dbReference>
<evidence type="ECO:0000256" key="6">
    <source>
        <dbReference type="ARBA" id="ARBA00022759"/>
    </source>
</evidence>
<dbReference type="GO" id="GO:0046872">
    <property type="term" value="F:metal ion binding"/>
    <property type="evidence" value="ECO:0007669"/>
    <property type="project" value="UniProtKB-KW"/>
</dbReference>
<dbReference type="CDD" id="cd10845">
    <property type="entry name" value="DSRM_RNAse_III_family"/>
    <property type="match status" value="1"/>
</dbReference>
<evidence type="ECO:0000256" key="8">
    <source>
        <dbReference type="ARBA" id="ARBA00022884"/>
    </source>
</evidence>
<evidence type="ECO:0000256" key="3">
    <source>
        <dbReference type="ARBA" id="ARBA00022552"/>
    </source>
</evidence>
<dbReference type="Gene3D" id="1.10.1520.10">
    <property type="entry name" value="Ribonuclease III domain"/>
    <property type="match status" value="1"/>
</dbReference>
<accession>A0A1W1YCR7</accession>
<dbReference type="GO" id="GO:0019843">
    <property type="term" value="F:rRNA binding"/>
    <property type="evidence" value="ECO:0007669"/>
    <property type="project" value="UniProtKB-KW"/>
</dbReference>
<feature type="domain" description="RNase III" evidence="12">
    <location>
        <begin position="9"/>
        <end position="131"/>
    </location>
</feature>
<comment type="catalytic activity">
    <reaction evidence="1 9">
        <text>Endonucleolytic cleavage to 5'-phosphomonoester.</text>
        <dbReference type="EC" id="3.1.26.3"/>
    </reaction>
</comment>
<reference evidence="13 14" key="1">
    <citation type="submission" date="2017-04" db="EMBL/GenBank/DDBJ databases">
        <authorList>
            <person name="Afonso C.L."/>
            <person name="Miller P.J."/>
            <person name="Scott M.A."/>
            <person name="Spackman E."/>
            <person name="Goraichik I."/>
            <person name="Dimitrov K.M."/>
            <person name="Suarez D.L."/>
            <person name="Swayne D.E."/>
        </authorList>
    </citation>
    <scope>NUCLEOTIDE SEQUENCE [LARGE SCALE GENOMIC DNA]</scope>
    <source>
        <strain evidence="13 14">VK13</strain>
    </source>
</reference>
<dbReference type="HAMAP" id="MF_00104">
    <property type="entry name" value="RNase_III"/>
    <property type="match status" value="1"/>
</dbReference>
<dbReference type="PROSITE" id="PS50137">
    <property type="entry name" value="DS_RBD"/>
    <property type="match status" value="1"/>
</dbReference>
<dbReference type="SMART" id="SM00535">
    <property type="entry name" value="RIBOc"/>
    <property type="match status" value="1"/>
</dbReference>
<dbReference type="PANTHER" id="PTHR11207:SF0">
    <property type="entry name" value="RIBONUCLEASE 3"/>
    <property type="match status" value="1"/>
</dbReference>
<evidence type="ECO:0000256" key="7">
    <source>
        <dbReference type="ARBA" id="ARBA00022801"/>
    </source>
</evidence>
<feature type="region of interest" description="Disordered" evidence="10">
    <location>
        <begin position="241"/>
        <end position="264"/>
    </location>
</feature>
<keyword evidence="9" id="KW-0963">Cytoplasm</keyword>
<keyword evidence="5 9" id="KW-0540">Nuclease</keyword>
<dbReference type="InterPro" id="IPR014720">
    <property type="entry name" value="dsRBD_dom"/>
</dbReference>
<dbReference type="PANTHER" id="PTHR11207">
    <property type="entry name" value="RIBONUCLEASE III"/>
    <property type="match status" value="1"/>
</dbReference>
<keyword evidence="6 9" id="KW-0255">Endonuclease</keyword>
<dbReference type="Gene3D" id="3.30.160.20">
    <property type="match status" value="1"/>
</dbReference>
<evidence type="ECO:0000256" key="9">
    <source>
        <dbReference type="HAMAP-Rule" id="MF_00104"/>
    </source>
</evidence>
<organism evidence="13 14">
    <name type="scientific">Polynucleobacter kasalickyi</name>
    <dbReference type="NCBI Taxonomy" id="1938817"/>
    <lineage>
        <taxon>Bacteria</taxon>
        <taxon>Pseudomonadati</taxon>
        <taxon>Pseudomonadota</taxon>
        <taxon>Betaproteobacteria</taxon>
        <taxon>Burkholderiales</taxon>
        <taxon>Burkholderiaceae</taxon>
        <taxon>Polynucleobacter</taxon>
    </lineage>
</organism>
<dbReference type="InterPro" id="IPR036389">
    <property type="entry name" value="RNase_III_sf"/>
</dbReference>
<protein>
    <recommendedName>
        <fullName evidence="9">Ribonuclease 3</fullName>
        <ecNumber evidence="9">3.1.26.3</ecNumber>
    </recommendedName>
    <alternativeName>
        <fullName evidence="9">Ribonuclease III</fullName>
        <shortName evidence="9">RNase III</shortName>
    </alternativeName>
</protein>
<dbReference type="CDD" id="cd00593">
    <property type="entry name" value="RIBOc"/>
    <property type="match status" value="1"/>
</dbReference>
<feature type="binding site" evidence="9">
    <location>
        <position position="44"/>
    </location>
    <ligand>
        <name>Mg(2+)</name>
        <dbReference type="ChEBI" id="CHEBI:18420"/>
    </ligand>
</feature>
<sequence length="264" mass="29608">MNARTTIDTKLLEERLGYQFQKHDLLVQALTHRSHGKKNNERLEFLGDSVLNCIVAEILFDKFNHLDEGDLSRVRANLVKQQALYEISQSLSLSDYLRLGEGELKSGGFKRPSILADTLEAIIAAIFVEAGFYKVREILRKLYSLILENVDPKTLGKDDKTLLQEYLQGHQLPLPVYQVTATTGVAHNQNFEVECCVEPLDIRVSGTGTSRRAAEQCAAKLALIRAQKALPQILKPSKKLQARKKKSLLEPSQGDEQLNLTLKG</sequence>
<dbReference type="GO" id="GO:0010468">
    <property type="term" value="P:regulation of gene expression"/>
    <property type="evidence" value="ECO:0007669"/>
    <property type="project" value="TreeGrafter"/>
</dbReference>
<feature type="active site" evidence="9">
    <location>
        <position position="120"/>
    </location>
</feature>
<feature type="active site" evidence="9">
    <location>
        <position position="48"/>
    </location>
</feature>
<comment type="subcellular location">
    <subcellularLocation>
        <location evidence="9">Cytoplasm</location>
    </subcellularLocation>
</comment>
<dbReference type="GO" id="GO:0006364">
    <property type="term" value="P:rRNA processing"/>
    <property type="evidence" value="ECO:0007669"/>
    <property type="project" value="UniProtKB-UniRule"/>
</dbReference>
<dbReference type="FunFam" id="1.10.1520.10:FF:000001">
    <property type="entry name" value="Ribonuclease 3"/>
    <property type="match status" value="1"/>
</dbReference>
<evidence type="ECO:0000313" key="13">
    <source>
        <dbReference type="EMBL" id="SMC33914.1"/>
    </source>
</evidence>
<dbReference type="GO" id="GO:0005737">
    <property type="term" value="C:cytoplasm"/>
    <property type="evidence" value="ECO:0007669"/>
    <property type="project" value="UniProtKB-SubCell"/>
</dbReference>
<dbReference type="GO" id="GO:0004525">
    <property type="term" value="F:ribonuclease III activity"/>
    <property type="evidence" value="ECO:0007669"/>
    <property type="project" value="UniProtKB-UniRule"/>
</dbReference>
<dbReference type="SMART" id="SM00358">
    <property type="entry name" value="DSRM"/>
    <property type="match status" value="1"/>
</dbReference>
<dbReference type="GO" id="GO:0008033">
    <property type="term" value="P:tRNA processing"/>
    <property type="evidence" value="ECO:0007669"/>
    <property type="project" value="UniProtKB-KW"/>
</dbReference>
<evidence type="ECO:0000313" key="14">
    <source>
        <dbReference type="Proteomes" id="UP000192708"/>
    </source>
</evidence>
<evidence type="ECO:0000256" key="4">
    <source>
        <dbReference type="ARBA" id="ARBA00022664"/>
    </source>
</evidence>
<dbReference type="SUPFAM" id="SSF54768">
    <property type="entry name" value="dsRNA-binding domain-like"/>
    <property type="match status" value="1"/>
</dbReference>
<dbReference type="GO" id="GO:0003725">
    <property type="term" value="F:double-stranded RNA binding"/>
    <property type="evidence" value="ECO:0007669"/>
    <property type="project" value="TreeGrafter"/>
</dbReference>
<dbReference type="PROSITE" id="PS50142">
    <property type="entry name" value="RNASE_3_2"/>
    <property type="match status" value="1"/>
</dbReference>
<dbReference type="GO" id="GO:0006397">
    <property type="term" value="P:mRNA processing"/>
    <property type="evidence" value="ECO:0007669"/>
    <property type="project" value="UniProtKB-UniRule"/>
</dbReference>
<dbReference type="Proteomes" id="UP000192708">
    <property type="component" value="Unassembled WGS sequence"/>
</dbReference>
<proteinExistence type="inferred from homology"/>
<evidence type="ECO:0000256" key="2">
    <source>
        <dbReference type="ARBA" id="ARBA00010183"/>
    </source>
</evidence>
<evidence type="ECO:0000259" key="11">
    <source>
        <dbReference type="PROSITE" id="PS50137"/>
    </source>
</evidence>
<keyword evidence="14" id="KW-1185">Reference proteome</keyword>
<feature type="binding site" evidence="9">
    <location>
        <position position="120"/>
    </location>
    <ligand>
        <name>Mg(2+)</name>
        <dbReference type="ChEBI" id="CHEBI:18420"/>
    </ligand>
</feature>
<dbReference type="InterPro" id="IPR011907">
    <property type="entry name" value="RNase_III"/>
</dbReference>
<keyword evidence="4 9" id="KW-0507">mRNA processing</keyword>
<dbReference type="Pfam" id="PF00035">
    <property type="entry name" value="dsrm"/>
    <property type="match status" value="1"/>
</dbReference>
<dbReference type="EMBL" id="FWXJ01000002">
    <property type="protein sequence ID" value="SMC33914.1"/>
    <property type="molecule type" value="Genomic_DNA"/>
</dbReference>
<dbReference type="Pfam" id="PF14622">
    <property type="entry name" value="Ribonucleas_3_3"/>
    <property type="match status" value="1"/>
</dbReference>
<name>A0A1W1YCR7_9BURK</name>
<evidence type="ECO:0000256" key="5">
    <source>
        <dbReference type="ARBA" id="ARBA00022722"/>
    </source>
</evidence>
<comment type="subunit">
    <text evidence="9">Homodimer.</text>
</comment>
<dbReference type="NCBIfam" id="TIGR02191">
    <property type="entry name" value="RNaseIII"/>
    <property type="match status" value="1"/>
</dbReference>
<feature type="domain" description="DRBM" evidence="11">
    <location>
        <begin position="158"/>
        <end position="228"/>
    </location>
</feature>
<keyword evidence="9" id="KW-0819">tRNA processing</keyword>
<feature type="binding site" evidence="9">
    <location>
        <position position="117"/>
    </location>
    <ligand>
        <name>Mg(2+)</name>
        <dbReference type="ChEBI" id="CHEBI:18420"/>
    </ligand>
</feature>
<keyword evidence="7 9" id="KW-0378">Hydrolase</keyword>
<comment type="function">
    <text evidence="9">Digests double-stranded RNA. Involved in the processing of primary rRNA transcript to yield the immediate precursors to the large and small rRNAs (23S and 16S). Processes some mRNAs, and tRNAs when they are encoded in the rRNA operon. Processes pre-crRNA and tracrRNA of type II CRISPR loci if present in the organism.</text>
</comment>
<gene>
    <name evidence="9" type="primary">rnc</name>
    <name evidence="13" type="ORF">SAMN06296008_102254</name>
</gene>
<dbReference type="PROSITE" id="PS00517">
    <property type="entry name" value="RNASE_3_1"/>
    <property type="match status" value="1"/>
</dbReference>
<dbReference type="EC" id="3.1.26.3" evidence="9"/>
<keyword evidence="8 9" id="KW-0694">RNA-binding</keyword>
<feature type="compositionally biased region" description="Polar residues" evidence="10">
    <location>
        <begin position="254"/>
        <end position="264"/>
    </location>
</feature>
<dbReference type="STRING" id="1938817.SAMN06296008_102254"/>
<keyword evidence="9" id="KW-0699">rRNA-binding</keyword>
<keyword evidence="9" id="KW-0460">Magnesium</keyword>
<evidence type="ECO:0000256" key="1">
    <source>
        <dbReference type="ARBA" id="ARBA00000109"/>
    </source>
</evidence>
<dbReference type="OrthoDB" id="9805026at2"/>
<comment type="cofactor">
    <cofactor evidence="9">
        <name>Mg(2+)</name>
        <dbReference type="ChEBI" id="CHEBI:18420"/>
    </cofactor>
</comment>
<comment type="similarity">
    <text evidence="2">Belongs to the ribonuclease III family.</text>
</comment>
<dbReference type="AlphaFoldDB" id="A0A1W1YCR7"/>
<evidence type="ECO:0000259" key="12">
    <source>
        <dbReference type="PROSITE" id="PS50142"/>
    </source>
</evidence>
<keyword evidence="3 9" id="KW-0698">rRNA processing</keyword>
<evidence type="ECO:0000256" key="10">
    <source>
        <dbReference type="SAM" id="MobiDB-lite"/>
    </source>
</evidence>
<keyword evidence="9" id="KW-0479">Metal-binding</keyword>